<keyword evidence="9 10" id="KW-0998">Cell outer membrane</keyword>
<keyword evidence="16" id="KW-1185">Reference proteome</keyword>
<keyword evidence="3 10" id="KW-1134">Transmembrane beta strand</keyword>
<dbReference type="Proteomes" id="UP000319931">
    <property type="component" value="Unassembled WGS sequence"/>
</dbReference>
<evidence type="ECO:0000256" key="9">
    <source>
        <dbReference type="ARBA" id="ARBA00023237"/>
    </source>
</evidence>
<keyword evidence="5 12" id="KW-0732">Signal</keyword>
<dbReference type="Pfam" id="PF00593">
    <property type="entry name" value="TonB_dep_Rec_b-barrel"/>
    <property type="match status" value="1"/>
</dbReference>
<evidence type="ECO:0000313" key="16">
    <source>
        <dbReference type="Proteomes" id="UP000319931"/>
    </source>
</evidence>
<evidence type="ECO:0000256" key="1">
    <source>
        <dbReference type="ARBA" id="ARBA00004571"/>
    </source>
</evidence>
<evidence type="ECO:0000256" key="4">
    <source>
        <dbReference type="ARBA" id="ARBA00022692"/>
    </source>
</evidence>
<dbReference type="Gene3D" id="2.170.130.10">
    <property type="entry name" value="TonB-dependent receptor, plug domain"/>
    <property type="match status" value="1"/>
</dbReference>
<dbReference type="GO" id="GO:0044718">
    <property type="term" value="P:siderophore transmembrane transport"/>
    <property type="evidence" value="ECO:0007669"/>
    <property type="project" value="TreeGrafter"/>
</dbReference>
<dbReference type="PROSITE" id="PS52016">
    <property type="entry name" value="TONB_DEPENDENT_REC_3"/>
    <property type="match status" value="1"/>
</dbReference>
<keyword evidence="2 10" id="KW-0813">Transport</keyword>
<dbReference type="OrthoDB" id="7374174at2"/>
<evidence type="ECO:0000313" key="15">
    <source>
        <dbReference type="EMBL" id="TPG49068.1"/>
    </source>
</evidence>
<dbReference type="GO" id="GO:0015344">
    <property type="term" value="F:siderophore uptake transmembrane transporter activity"/>
    <property type="evidence" value="ECO:0007669"/>
    <property type="project" value="TreeGrafter"/>
</dbReference>
<evidence type="ECO:0000256" key="6">
    <source>
        <dbReference type="ARBA" id="ARBA00023077"/>
    </source>
</evidence>
<protein>
    <submittedName>
        <fullName evidence="15">TonB-dependent receptor</fullName>
    </submittedName>
</protein>
<feature type="domain" description="TonB-dependent receptor-like beta-barrel" evidence="13">
    <location>
        <begin position="220"/>
        <end position="645"/>
    </location>
</feature>
<evidence type="ECO:0000256" key="8">
    <source>
        <dbReference type="ARBA" id="ARBA00023170"/>
    </source>
</evidence>
<dbReference type="RefSeq" id="WP_140852011.1">
    <property type="nucleotide sequence ID" value="NZ_RCZC01000008.1"/>
</dbReference>
<evidence type="ECO:0000256" key="11">
    <source>
        <dbReference type="RuleBase" id="RU003357"/>
    </source>
</evidence>
<dbReference type="PANTHER" id="PTHR30069:SF29">
    <property type="entry name" value="HEMOGLOBIN AND HEMOGLOBIN-HAPTOGLOBIN-BINDING PROTEIN 1-RELATED"/>
    <property type="match status" value="1"/>
</dbReference>
<dbReference type="Pfam" id="PF07715">
    <property type="entry name" value="Plug"/>
    <property type="match status" value="1"/>
</dbReference>
<dbReference type="SUPFAM" id="SSF56935">
    <property type="entry name" value="Porins"/>
    <property type="match status" value="1"/>
</dbReference>
<keyword evidence="8 15" id="KW-0675">Receptor</keyword>
<comment type="subcellular location">
    <subcellularLocation>
        <location evidence="1 10">Cell outer membrane</location>
        <topology evidence="1 10">Multi-pass membrane protein</topology>
    </subcellularLocation>
</comment>
<evidence type="ECO:0000259" key="14">
    <source>
        <dbReference type="Pfam" id="PF07715"/>
    </source>
</evidence>
<keyword evidence="7 10" id="KW-0472">Membrane</keyword>
<evidence type="ECO:0000256" key="3">
    <source>
        <dbReference type="ARBA" id="ARBA00022452"/>
    </source>
</evidence>
<evidence type="ECO:0000256" key="5">
    <source>
        <dbReference type="ARBA" id="ARBA00022729"/>
    </source>
</evidence>
<dbReference type="InterPro" id="IPR036942">
    <property type="entry name" value="Beta-barrel_TonB_sf"/>
</dbReference>
<dbReference type="InterPro" id="IPR037066">
    <property type="entry name" value="Plug_dom_sf"/>
</dbReference>
<dbReference type="InterPro" id="IPR012910">
    <property type="entry name" value="Plug_dom"/>
</dbReference>
<dbReference type="InterPro" id="IPR000531">
    <property type="entry name" value="Beta-barrel_TonB"/>
</dbReference>
<comment type="caution">
    <text evidence="15">The sequence shown here is derived from an EMBL/GenBank/DDBJ whole genome shotgun (WGS) entry which is preliminary data.</text>
</comment>
<proteinExistence type="inferred from homology"/>
<accession>A0A502FHZ7</accession>
<name>A0A502FHZ7_9SPHN</name>
<keyword evidence="6 11" id="KW-0798">TonB box</keyword>
<evidence type="ECO:0000259" key="13">
    <source>
        <dbReference type="Pfam" id="PF00593"/>
    </source>
</evidence>
<comment type="similarity">
    <text evidence="10 11">Belongs to the TonB-dependent receptor family.</text>
</comment>
<dbReference type="AlphaFoldDB" id="A0A502FHZ7"/>
<feature type="domain" description="TonB-dependent receptor plug" evidence="14">
    <location>
        <begin position="56"/>
        <end position="161"/>
    </location>
</feature>
<evidence type="ECO:0000256" key="10">
    <source>
        <dbReference type="PROSITE-ProRule" id="PRU01360"/>
    </source>
</evidence>
<feature type="signal peptide" evidence="12">
    <location>
        <begin position="1"/>
        <end position="20"/>
    </location>
</feature>
<sequence>MYRFSCLPLLTLAAPLPALAQQAPPPPAAAAADNPDIVVLGQPLPVPPGVPAYGSVTISRERLTGDASGRVEDVLLDVAGFQQFRRADSRSANPSAQGVTLRALGGNASSRALVLLDGVPLADPFFGYIPFNAISADRLGGVRVTRGGGAGAFGAGAVAGTIELASATRRDLPLVAGEAFYGSDNAQEVSASISPDVGGGFVSFSGKFERGDGFYTTPASQFTAATVRARYRDWSGGMRAVVPIDAETEIQARGLLYRDNRTLRFAGADSSSEANDASVRLIHRGPWAIDALAYVQTRNFTNRVISATTAKLTLDQRNTPATGIGGKIELRPPVGPDHVLRVGVDARLGNGTLYEDAYTASGLVTTRRTAGGATSTLGAFVEDDWTLGRLVLTAGVRGDRWTITDGFFREANAAGAITSSTRYADRDGFEGTGRAGALFHASDAIALRAAAYTGFRLPTLNELYRPFVVFPITTQANAALGLERLRGIESGVDLKPLDHVTLSVTGFYNRLENAIANVTLSSTLRQRQNVDAIVAKGIELTGHATHGPFSFDGSYAFSDSKVEASGPQAKLNGLIPSQSPRHTGSATLAWASPSGFGASATVRYVGDQYEDDQQTDVIPAVTTVDGVITVPVGHRVAIVGRAENLFDATVITRNVTIQSGGTNPIDLGTPRRLWIGVRLR</sequence>
<dbReference type="GO" id="GO:0009279">
    <property type="term" value="C:cell outer membrane"/>
    <property type="evidence" value="ECO:0007669"/>
    <property type="project" value="UniProtKB-SubCell"/>
</dbReference>
<gene>
    <name evidence="15" type="ORF">EAH76_19805</name>
</gene>
<dbReference type="InterPro" id="IPR039426">
    <property type="entry name" value="TonB-dep_rcpt-like"/>
</dbReference>
<evidence type="ECO:0000256" key="12">
    <source>
        <dbReference type="SAM" id="SignalP"/>
    </source>
</evidence>
<feature type="chain" id="PRO_5021461225" evidence="12">
    <location>
        <begin position="21"/>
        <end position="680"/>
    </location>
</feature>
<evidence type="ECO:0000256" key="2">
    <source>
        <dbReference type="ARBA" id="ARBA00022448"/>
    </source>
</evidence>
<dbReference type="EMBL" id="RCZC01000008">
    <property type="protein sequence ID" value="TPG49068.1"/>
    <property type="molecule type" value="Genomic_DNA"/>
</dbReference>
<keyword evidence="4 10" id="KW-0812">Transmembrane</keyword>
<organism evidence="15 16">
    <name type="scientific">Sphingomonas glacialis</name>
    <dbReference type="NCBI Taxonomy" id="658225"/>
    <lineage>
        <taxon>Bacteria</taxon>
        <taxon>Pseudomonadati</taxon>
        <taxon>Pseudomonadota</taxon>
        <taxon>Alphaproteobacteria</taxon>
        <taxon>Sphingomonadales</taxon>
        <taxon>Sphingomonadaceae</taxon>
        <taxon>Sphingomonas</taxon>
    </lineage>
</organism>
<evidence type="ECO:0000256" key="7">
    <source>
        <dbReference type="ARBA" id="ARBA00023136"/>
    </source>
</evidence>
<reference evidence="15 16" key="1">
    <citation type="journal article" date="2019" name="Environ. Microbiol.">
        <title>Species interactions and distinct microbial communities in high Arctic permafrost affected cryosols are associated with the CH4 and CO2 gas fluxes.</title>
        <authorList>
            <person name="Altshuler I."/>
            <person name="Hamel J."/>
            <person name="Turney S."/>
            <person name="Magnuson E."/>
            <person name="Levesque R."/>
            <person name="Greer C."/>
            <person name="Whyte L.G."/>
        </authorList>
    </citation>
    <scope>NUCLEOTIDE SEQUENCE [LARGE SCALE GENOMIC DNA]</scope>
    <source>
        <strain evidence="15 16">E6.1</strain>
    </source>
</reference>
<dbReference type="Gene3D" id="2.40.170.20">
    <property type="entry name" value="TonB-dependent receptor, beta-barrel domain"/>
    <property type="match status" value="1"/>
</dbReference>
<dbReference type="PANTHER" id="PTHR30069">
    <property type="entry name" value="TONB-DEPENDENT OUTER MEMBRANE RECEPTOR"/>
    <property type="match status" value="1"/>
</dbReference>